<organism evidence="1 2">
    <name type="scientific">Hymenolepis diminuta</name>
    <name type="common">Rat tapeworm</name>
    <dbReference type="NCBI Taxonomy" id="6216"/>
    <lineage>
        <taxon>Eukaryota</taxon>
        <taxon>Metazoa</taxon>
        <taxon>Spiralia</taxon>
        <taxon>Lophotrochozoa</taxon>
        <taxon>Platyhelminthes</taxon>
        <taxon>Cestoda</taxon>
        <taxon>Eucestoda</taxon>
        <taxon>Cyclophyllidea</taxon>
        <taxon>Hymenolepididae</taxon>
        <taxon>Hymenolepis</taxon>
    </lineage>
</organism>
<dbReference type="Proteomes" id="UP000321570">
    <property type="component" value="Unassembled WGS sequence"/>
</dbReference>
<feature type="non-terminal residue" evidence="1">
    <location>
        <position position="96"/>
    </location>
</feature>
<evidence type="ECO:0000313" key="2">
    <source>
        <dbReference type="Proteomes" id="UP000321570"/>
    </source>
</evidence>
<evidence type="ECO:0000313" key="1">
    <source>
        <dbReference type="EMBL" id="VUZ42687.1"/>
    </source>
</evidence>
<gene>
    <name evidence="1" type="ORF">WMSIL1_LOCUS3102</name>
</gene>
<protein>
    <submittedName>
        <fullName evidence="1">Uncharacterized protein</fullName>
    </submittedName>
</protein>
<reference evidence="1 2" key="1">
    <citation type="submission" date="2019-07" db="EMBL/GenBank/DDBJ databases">
        <authorList>
            <person name="Jastrzebski P J."/>
            <person name="Paukszto L."/>
            <person name="Jastrzebski P J."/>
        </authorList>
    </citation>
    <scope>NUCLEOTIDE SEQUENCE [LARGE SCALE GENOMIC DNA]</scope>
    <source>
        <strain evidence="1 2">WMS-il1</strain>
    </source>
</reference>
<proteinExistence type="predicted"/>
<keyword evidence="2" id="KW-1185">Reference proteome</keyword>
<accession>A0A564Y5U6</accession>
<name>A0A564Y5U6_HYMDI</name>
<dbReference type="AlphaFoldDB" id="A0A564Y5U6"/>
<sequence length="96" mass="10919">MSETPKVSNYAPSELIAFKVKYRSTIKNFQIPKAMPMNEMMKFIVESFQEYLIDAAEFRLGIFSGDMLVRYLSESGLFLLSNDLVVLVLSPEISAK</sequence>
<dbReference type="EMBL" id="CABIJS010000089">
    <property type="protein sequence ID" value="VUZ42687.1"/>
    <property type="molecule type" value="Genomic_DNA"/>
</dbReference>